<dbReference type="EMBL" id="OU503057">
    <property type="protein sequence ID" value="CAI9785595.1"/>
    <property type="molecule type" value="Genomic_DNA"/>
</dbReference>
<evidence type="ECO:0000313" key="4">
    <source>
        <dbReference type="Proteomes" id="UP000834106"/>
    </source>
</evidence>
<dbReference type="Gene3D" id="3.40.50.200">
    <property type="entry name" value="Peptidase S8/S53 domain"/>
    <property type="match status" value="1"/>
</dbReference>
<keyword evidence="2" id="KW-0732">Signal</keyword>
<dbReference type="SUPFAM" id="SSF52743">
    <property type="entry name" value="Subtilisin-like"/>
    <property type="match status" value="1"/>
</dbReference>
<name>A0AAD2AHP5_9LAMI</name>
<dbReference type="Proteomes" id="UP000834106">
    <property type="component" value="Chromosome 22"/>
</dbReference>
<protein>
    <submittedName>
        <fullName evidence="3">Uncharacterized protein</fullName>
    </submittedName>
</protein>
<dbReference type="InterPro" id="IPR036852">
    <property type="entry name" value="Peptidase_S8/S53_dom_sf"/>
</dbReference>
<keyword evidence="4" id="KW-1185">Reference proteome</keyword>
<gene>
    <name evidence="3" type="ORF">FPE_LOCUS33025</name>
</gene>
<dbReference type="GO" id="GO:0006508">
    <property type="term" value="P:proteolysis"/>
    <property type="evidence" value="ECO:0007669"/>
    <property type="project" value="InterPro"/>
</dbReference>
<sequence length="118" mass="13248">MSCPRVSGVVALGAHTDWSPAMIRLALMTTAYTQDLEGNLLLDKTSYNLVTIYDTGARSVNPEKTVDPRLVYDLTPNDHMNFLCASNFIRLKLQQIARRSVSYGKNQSKPWNLNYPAI</sequence>
<comment type="similarity">
    <text evidence="1">Belongs to the peptidase S8 family.</text>
</comment>
<dbReference type="InterPro" id="IPR045051">
    <property type="entry name" value="SBT"/>
</dbReference>
<reference evidence="3" key="1">
    <citation type="submission" date="2023-05" db="EMBL/GenBank/DDBJ databases">
        <authorList>
            <person name="Huff M."/>
        </authorList>
    </citation>
    <scope>NUCLEOTIDE SEQUENCE</scope>
</reference>
<evidence type="ECO:0000256" key="2">
    <source>
        <dbReference type="ARBA" id="ARBA00022729"/>
    </source>
</evidence>
<dbReference type="GO" id="GO:0004252">
    <property type="term" value="F:serine-type endopeptidase activity"/>
    <property type="evidence" value="ECO:0007669"/>
    <property type="project" value="InterPro"/>
</dbReference>
<accession>A0AAD2AHP5</accession>
<proteinExistence type="inferred from homology"/>
<dbReference type="PANTHER" id="PTHR10795">
    <property type="entry name" value="PROPROTEIN CONVERTASE SUBTILISIN/KEXIN"/>
    <property type="match status" value="1"/>
</dbReference>
<dbReference type="AlphaFoldDB" id="A0AAD2AHP5"/>
<evidence type="ECO:0000313" key="3">
    <source>
        <dbReference type="EMBL" id="CAI9785595.1"/>
    </source>
</evidence>
<evidence type="ECO:0000256" key="1">
    <source>
        <dbReference type="ARBA" id="ARBA00011073"/>
    </source>
</evidence>
<organism evidence="3 4">
    <name type="scientific">Fraxinus pennsylvanica</name>
    <dbReference type="NCBI Taxonomy" id="56036"/>
    <lineage>
        <taxon>Eukaryota</taxon>
        <taxon>Viridiplantae</taxon>
        <taxon>Streptophyta</taxon>
        <taxon>Embryophyta</taxon>
        <taxon>Tracheophyta</taxon>
        <taxon>Spermatophyta</taxon>
        <taxon>Magnoliopsida</taxon>
        <taxon>eudicotyledons</taxon>
        <taxon>Gunneridae</taxon>
        <taxon>Pentapetalae</taxon>
        <taxon>asterids</taxon>
        <taxon>lamiids</taxon>
        <taxon>Lamiales</taxon>
        <taxon>Oleaceae</taxon>
        <taxon>Oleeae</taxon>
        <taxon>Fraxinus</taxon>
    </lineage>
</organism>